<keyword evidence="2" id="KW-0560">Oxidoreductase</keyword>
<dbReference type="InterPro" id="IPR011051">
    <property type="entry name" value="RmlC_Cupin_sf"/>
</dbReference>
<dbReference type="PANTHER" id="PTHR22966:SF61">
    <property type="entry name" value="2-AMINOETHANETHIOL DIOXYGENASE"/>
    <property type="match status" value="1"/>
</dbReference>
<dbReference type="AlphaFoldDB" id="A0AAJ6QXN6"/>
<name>A0AAJ6QXN6_9ACAR</name>
<dbReference type="SUPFAM" id="SSF51182">
    <property type="entry name" value="RmlC-like cupins"/>
    <property type="match status" value="1"/>
</dbReference>
<dbReference type="KEGG" id="goe:100900895"/>
<organism evidence="4 5">
    <name type="scientific">Galendromus occidentalis</name>
    <name type="common">western predatory mite</name>
    <dbReference type="NCBI Taxonomy" id="34638"/>
    <lineage>
        <taxon>Eukaryota</taxon>
        <taxon>Metazoa</taxon>
        <taxon>Ecdysozoa</taxon>
        <taxon>Arthropoda</taxon>
        <taxon>Chelicerata</taxon>
        <taxon>Arachnida</taxon>
        <taxon>Acari</taxon>
        <taxon>Parasitiformes</taxon>
        <taxon>Mesostigmata</taxon>
        <taxon>Gamasina</taxon>
        <taxon>Phytoseioidea</taxon>
        <taxon>Phytoseiidae</taxon>
        <taxon>Typhlodrominae</taxon>
        <taxon>Galendromus</taxon>
    </lineage>
</organism>
<proteinExistence type="predicted"/>
<keyword evidence="4" id="KW-1185">Reference proteome</keyword>
<dbReference type="GO" id="GO:0046872">
    <property type="term" value="F:metal ion binding"/>
    <property type="evidence" value="ECO:0007669"/>
    <property type="project" value="UniProtKB-KW"/>
</dbReference>
<dbReference type="Gene3D" id="2.60.120.10">
    <property type="entry name" value="Jelly Rolls"/>
    <property type="match status" value="1"/>
</dbReference>
<evidence type="ECO:0000313" key="5">
    <source>
        <dbReference type="RefSeq" id="XP_003747237.1"/>
    </source>
</evidence>
<dbReference type="GeneID" id="100900895"/>
<evidence type="ECO:0000313" key="4">
    <source>
        <dbReference type="Proteomes" id="UP000694867"/>
    </source>
</evidence>
<dbReference type="CDD" id="cd20289">
    <property type="entry name" value="cupin_ADO"/>
    <property type="match status" value="1"/>
</dbReference>
<keyword evidence="1" id="KW-0479">Metal-binding</keyword>
<gene>
    <name evidence="5" type="primary">LOC100900895</name>
</gene>
<protein>
    <submittedName>
        <fullName evidence="5">2-aminoethanethiol dioxygenase</fullName>
    </submittedName>
</protein>
<evidence type="ECO:0000256" key="1">
    <source>
        <dbReference type="ARBA" id="ARBA00022723"/>
    </source>
</evidence>
<keyword evidence="5" id="KW-0223">Dioxygenase</keyword>
<dbReference type="GO" id="GO:0005739">
    <property type="term" value="C:mitochondrion"/>
    <property type="evidence" value="ECO:0007669"/>
    <property type="project" value="TreeGrafter"/>
</dbReference>
<reference evidence="5" key="1">
    <citation type="submission" date="2025-08" db="UniProtKB">
        <authorList>
            <consortium name="RefSeq"/>
        </authorList>
    </citation>
    <scope>IDENTIFICATION</scope>
</reference>
<dbReference type="InterPro" id="IPR014710">
    <property type="entry name" value="RmlC-like_jellyroll"/>
</dbReference>
<keyword evidence="3" id="KW-0408">Iron</keyword>
<accession>A0AAJ6QXN6</accession>
<evidence type="ECO:0000256" key="2">
    <source>
        <dbReference type="ARBA" id="ARBA00023002"/>
    </source>
</evidence>
<sequence>MSALIQSIVRQAKITFLKKPCNETEVNKLYKLVQQLTAADVGIGDALFKRLPQYPAPVLFIPVYDHEDFTITIFVLKQGRRIPMHNHPGMTGILKVLLGTARVESFSPIPPPSQSAFSYFFGKKPKPGTYALRHDPISVSASDDPCRLAPERGNIHEVLAGDGPVAFLDVLAPPYHNGERDCVYFKLLPDDENSPNEKCFLREIPAPEDFWCNTLSYEGPTIEEN</sequence>
<evidence type="ECO:0000256" key="3">
    <source>
        <dbReference type="ARBA" id="ARBA00023004"/>
    </source>
</evidence>
<dbReference type="GO" id="GO:0016702">
    <property type="term" value="F:oxidoreductase activity, acting on single donors with incorporation of molecular oxygen, incorporation of two atoms of oxygen"/>
    <property type="evidence" value="ECO:0007669"/>
    <property type="project" value="InterPro"/>
</dbReference>
<dbReference type="PANTHER" id="PTHR22966">
    <property type="entry name" value="2-AMINOETHANETHIOL DIOXYGENASE"/>
    <property type="match status" value="1"/>
</dbReference>
<dbReference type="RefSeq" id="XP_003747237.1">
    <property type="nucleotide sequence ID" value="XM_003747189.2"/>
</dbReference>
<dbReference type="Proteomes" id="UP000694867">
    <property type="component" value="Unplaced"/>
</dbReference>
<dbReference type="InterPro" id="IPR012864">
    <property type="entry name" value="PCO/ADO"/>
</dbReference>
<dbReference type="Pfam" id="PF07847">
    <property type="entry name" value="PCO_ADO"/>
    <property type="match status" value="1"/>
</dbReference>